<name>A0ABV5YY26_9ACTN</name>
<reference evidence="1 2" key="1">
    <citation type="submission" date="2024-09" db="EMBL/GenBank/DDBJ databases">
        <authorList>
            <person name="Sun Q."/>
            <person name="Mori K."/>
        </authorList>
    </citation>
    <scope>NUCLEOTIDE SEQUENCE [LARGE SCALE GENOMIC DNA]</scope>
    <source>
        <strain evidence="1 2">TBRC 0563</strain>
    </source>
</reference>
<evidence type="ECO:0000313" key="2">
    <source>
        <dbReference type="Proteomes" id="UP001589627"/>
    </source>
</evidence>
<proteinExistence type="predicted"/>
<organism evidence="1 2">
    <name type="scientific">Actinoallomurus acaciae</name>
    <dbReference type="NCBI Taxonomy" id="502577"/>
    <lineage>
        <taxon>Bacteria</taxon>
        <taxon>Bacillati</taxon>
        <taxon>Actinomycetota</taxon>
        <taxon>Actinomycetes</taxon>
        <taxon>Streptosporangiales</taxon>
        <taxon>Thermomonosporaceae</taxon>
        <taxon>Actinoallomurus</taxon>
    </lineage>
</organism>
<dbReference type="EMBL" id="JBHLZP010000863">
    <property type="protein sequence ID" value="MFB9839946.1"/>
    <property type="molecule type" value="Genomic_DNA"/>
</dbReference>
<protein>
    <submittedName>
        <fullName evidence="1">Uncharacterized protein</fullName>
    </submittedName>
</protein>
<accession>A0ABV5YY26</accession>
<comment type="caution">
    <text evidence="1">The sequence shown here is derived from an EMBL/GenBank/DDBJ whole genome shotgun (WGS) entry which is preliminary data.</text>
</comment>
<dbReference type="Proteomes" id="UP001589627">
    <property type="component" value="Unassembled WGS sequence"/>
</dbReference>
<gene>
    <name evidence="1" type="ORF">ACFFNX_48145</name>
</gene>
<evidence type="ECO:0000313" key="1">
    <source>
        <dbReference type="EMBL" id="MFB9839946.1"/>
    </source>
</evidence>
<keyword evidence="2" id="KW-1185">Reference proteome</keyword>
<dbReference type="RefSeq" id="WP_378213145.1">
    <property type="nucleotide sequence ID" value="NZ_JBHLZP010000863.1"/>
</dbReference>
<sequence length="80" mass="8303">MSVRGSTLVRLKAVTGDRPWAAVIHSAWFRPEYADSYSPAVIGADVTLGPAGRAALATAGVVKARVAQEARAMPAAGRLI</sequence>